<gene>
    <name evidence="2" type="ORF">SVUK_LOCUS7041</name>
</gene>
<evidence type="ECO:0000313" key="2">
    <source>
        <dbReference type="EMBL" id="VDM72043.1"/>
    </source>
</evidence>
<feature type="non-terminal residue" evidence="2">
    <location>
        <position position="1"/>
    </location>
</feature>
<reference evidence="2 3" key="1">
    <citation type="submission" date="2018-11" db="EMBL/GenBank/DDBJ databases">
        <authorList>
            <consortium name="Pathogen Informatics"/>
        </authorList>
    </citation>
    <scope>NUCLEOTIDE SEQUENCE [LARGE SCALE GENOMIC DNA]</scope>
</reference>
<comment type="similarity">
    <text evidence="1">Belongs to the FAM98 family.</text>
</comment>
<sequence length="131" mass="14925">FQFPFQVVNETAQNCRSRSLLLLKRIDVTVNSFLWCDRLKSREKQIRDLFAKRREAMSHVTPPDVACLLAASHDLLRVEQASNARVRKNTRSMPNPLALAPRPADRGGRTNEMTGDIAREQAGELKFANMF</sequence>
<dbReference type="PANTHER" id="PTHR31353:SF1">
    <property type="entry name" value="PROTEIN FAM98B"/>
    <property type="match status" value="1"/>
</dbReference>
<dbReference type="Pfam" id="PF10239">
    <property type="entry name" value="DUF2465"/>
    <property type="match status" value="1"/>
</dbReference>
<dbReference type="PANTHER" id="PTHR31353">
    <property type="entry name" value="FAM98"/>
    <property type="match status" value="1"/>
</dbReference>
<name>A0A3P7IW22_STRVU</name>
<organism evidence="2 3">
    <name type="scientific">Strongylus vulgaris</name>
    <name type="common">Blood worm</name>
    <dbReference type="NCBI Taxonomy" id="40348"/>
    <lineage>
        <taxon>Eukaryota</taxon>
        <taxon>Metazoa</taxon>
        <taxon>Ecdysozoa</taxon>
        <taxon>Nematoda</taxon>
        <taxon>Chromadorea</taxon>
        <taxon>Rhabditida</taxon>
        <taxon>Rhabditina</taxon>
        <taxon>Rhabditomorpha</taxon>
        <taxon>Strongyloidea</taxon>
        <taxon>Strongylidae</taxon>
        <taxon>Strongylus</taxon>
    </lineage>
</organism>
<evidence type="ECO:0000256" key="1">
    <source>
        <dbReference type="ARBA" id="ARBA00007218"/>
    </source>
</evidence>
<dbReference type="InterPro" id="IPR018797">
    <property type="entry name" value="FAM98"/>
</dbReference>
<dbReference type="Proteomes" id="UP000270094">
    <property type="component" value="Unassembled WGS sequence"/>
</dbReference>
<dbReference type="AlphaFoldDB" id="A0A3P7IW22"/>
<keyword evidence="3" id="KW-1185">Reference proteome</keyword>
<protein>
    <submittedName>
        <fullName evidence="2">Uncharacterized protein</fullName>
    </submittedName>
</protein>
<dbReference type="OrthoDB" id="512356at2759"/>
<dbReference type="EMBL" id="UYYB01023416">
    <property type="protein sequence ID" value="VDM72043.1"/>
    <property type="molecule type" value="Genomic_DNA"/>
</dbReference>
<evidence type="ECO:0000313" key="3">
    <source>
        <dbReference type="Proteomes" id="UP000270094"/>
    </source>
</evidence>
<proteinExistence type="inferred from homology"/>
<dbReference type="GO" id="GO:0072669">
    <property type="term" value="C:tRNA-splicing ligase complex"/>
    <property type="evidence" value="ECO:0007669"/>
    <property type="project" value="TreeGrafter"/>
</dbReference>
<accession>A0A3P7IW22</accession>